<feature type="active site" evidence="11">
    <location>
        <position position="289"/>
    </location>
</feature>
<dbReference type="Pfam" id="PF01532">
    <property type="entry name" value="Glyco_hydro_47"/>
    <property type="match status" value="1"/>
</dbReference>
<dbReference type="GO" id="GO:0005975">
    <property type="term" value="P:carbohydrate metabolic process"/>
    <property type="evidence" value="ECO:0007669"/>
    <property type="project" value="InterPro"/>
</dbReference>
<keyword evidence="4 14" id="KW-0732">Signal</keyword>
<dbReference type="EC" id="3.2.1.-" evidence="13"/>
<dbReference type="SUPFAM" id="SSF48225">
    <property type="entry name" value="Seven-hairpin glycosidases"/>
    <property type="match status" value="1"/>
</dbReference>
<reference evidence="15" key="1">
    <citation type="journal article" date="2023" name="Genome Biol. Evol.">
        <title>First Whole Genome Sequence and Flow Cytometry Genome Size Data for the Lichen-Forming Fungus Ramalina farinacea (Ascomycota).</title>
        <authorList>
            <person name="Llewellyn T."/>
            <person name="Mian S."/>
            <person name="Hill R."/>
            <person name="Leitch I.J."/>
            <person name="Gaya E."/>
        </authorList>
    </citation>
    <scope>NUCLEOTIDE SEQUENCE</scope>
    <source>
        <strain evidence="15">LIQ254RAFAR</strain>
    </source>
</reference>
<comment type="cofactor">
    <cofactor evidence="1">
        <name>Ca(2+)</name>
        <dbReference type="ChEBI" id="CHEBI:29108"/>
    </cofactor>
</comment>
<dbReference type="GO" id="GO:0005509">
    <property type="term" value="F:calcium ion binding"/>
    <property type="evidence" value="ECO:0007669"/>
    <property type="project" value="InterPro"/>
</dbReference>
<dbReference type="AlphaFoldDB" id="A0AA43QM29"/>
<keyword evidence="8 13" id="KW-0326">Glycosidase</keyword>
<comment type="catalytic activity">
    <reaction evidence="10">
        <text>N(4)-(alpha-D-Man-(1-&gt;2)-alpha-D-Man-(1-&gt;2)-alpha-D-Man-(1-&gt;3)-[alpha-D-Man-(1-&gt;2)-alpha-D-Man-(1-&gt;3)-[alpha-D-Man-(1-&gt;2)-alpha-D-Man-(1-&gt;6)]-alpha-D-Man-(1-&gt;6)]-beta-D-Man-(1-&gt;4)-beta-D-GlcNAc-(1-&gt;4)-beta-D-GlcNAc)-L-asparaginyl-[protein] (N-glucan mannose isomer 9A1,2,3B1,2,3) + 4 H2O = N(4)-(alpha-D-Man-(1-&gt;3)-[alpha-D-Man-(1-&gt;3)-[alpha-D-Man-(1-&gt;6)]-alpha-D-Man-(1-&gt;6)]-beta-D-Man-(1-&gt;4)-beta-D-GlcNAc-(1-&gt;4)-beta-D-GlcNAc)-L-asparaginyl-[protein] (N-glucan mannose isomer 5A1,2) + 4 beta-D-mannose</text>
        <dbReference type="Rhea" id="RHEA:56008"/>
        <dbReference type="Rhea" id="RHEA-COMP:14356"/>
        <dbReference type="Rhea" id="RHEA-COMP:14367"/>
        <dbReference type="ChEBI" id="CHEBI:15377"/>
        <dbReference type="ChEBI" id="CHEBI:28563"/>
        <dbReference type="ChEBI" id="CHEBI:59087"/>
        <dbReference type="ChEBI" id="CHEBI:139493"/>
        <dbReference type="EC" id="3.2.1.113"/>
    </reaction>
</comment>
<evidence type="ECO:0000256" key="2">
    <source>
        <dbReference type="ARBA" id="ARBA00004922"/>
    </source>
</evidence>
<accession>A0AA43QM29</accession>
<dbReference type="PANTHER" id="PTHR11742">
    <property type="entry name" value="MANNOSYL-OLIGOSACCHARIDE ALPHA-1,2-MANNOSIDASE-RELATED"/>
    <property type="match status" value="1"/>
</dbReference>
<evidence type="ECO:0000256" key="5">
    <source>
        <dbReference type="ARBA" id="ARBA00022801"/>
    </source>
</evidence>
<feature type="chain" id="PRO_5041220142" description="alpha-1,2-Mannosidase" evidence="14">
    <location>
        <begin position="22"/>
        <end position="515"/>
    </location>
</feature>
<dbReference type="InterPro" id="IPR012341">
    <property type="entry name" value="6hp_glycosidase-like_sf"/>
</dbReference>
<dbReference type="GO" id="GO:0016020">
    <property type="term" value="C:membrane"/>
    <property type="evidence" value="ECO:0007669"/>
    <property type="project" value="InterPro"/>
</dbReference>
<evidence type="ECO:0000256" key="10">
    <source>
        <dbReference type="ARBA" id="ARBA00048605"/>
    </source>
</evidence>
<dbReference type="PRINTS" id="PR00747">
    <property type="entry name" value="GLYHDRLASE47"/>
</dbReference>
<name>A0AA43QM29_9LECA</name>
<evidence type="ECO:0000256" key="4">
    <source>
        <dbReference type="ARBA" id="ARBA00022729"/>
    </source>
</evidence>
<dbReference type="EMBL" id="JAPUFD010000006">
    <property type="protein sequence ID" value="MDI1487849.1"/>
    <property type="molecule type" value="Genomic_DNA"/>
</dbReference>
<evidence type="ECO:0000256" key="7">
    <source>
        <dbReference type="ARBA" id="ARBA00023180"/>
    </source>
</evidence>
<evidence type="ECO:0000256" key="13">
    <source>
        <dbReference type="RuleBase" id="RU361193"/>
    </source>
</evidence>
<evidence type="ECO:0000313" key="16">
    <source>
        <dbReference type="Proteomes" id="UP001161017"/>
    </source>
</evidence>
<feature type="active site" description="Proton donor" evidence="11">
    <location>
        <position position="397"/>
    </location>
</feature>
<evidence type="ECO:0000256" key="14">
    <source>
        <dbReference type="SAM" id="SignalP"/>
    </source>
</evidence>
<gene>
    <name evidence="15" type="primary">mns1B_2</name>
    <name evidence="15" type="ORF">OHK93_007122</name>
</gene>
<dbReference type="GO" id="GO:0005783">
    <property type="term" value="C:endoplasmic reticulum"/>
    <property type="evidence" value="ECO:0007669"/>
    <property type="project" value="TreeGrafter"/>
</dbReference>
<evidence type="ECO:0000256" key="1">
    <source>
        <dbReference type="ARBA" id="ARBA00001913"/>
    </source>
</evidence>
<sequence>MKPKMLLRYLSFIALFAVASASLIQAFIPSARPYLSNVSLQKVFKFVKPKPKPHIPTVEELRAAAVKEAFSQTFEGYFSRCRGQDEFLPVTESCSNTRNAWGASAVDALSTALVMGIEPIVTEIIQFIPTVDFTHSEMEVNLFETTIRYLAGLIAGYDLLKGPFANMTTDAAAVESLLSQSKVLADSLKYSFDTPTGIPNNILNFTNQGTDGADTNGLATTGSLVLEWQRLSDITGDSTYGDLAQRAESYLINAQPPENIPFPGLLGTRLSIENGLFRDANGGWGGSTDSYYEYLIKMYIYDSERYVQYRDQWIVAADSTIKYLASHPITRPDLTFLSLYRNTTLVKASSHLTCFDGGSFLLGGQALARQDYIDFGLELVKGCHETYASTATHIGPEGFSWDEKQVPIEQQDFFKEHGFYINNPFYDLRPEVIESYYYAYRVTGDKMYQEWAWDAFVAINATCRVGKGFSSIFNVTVEDGGGPANGQESFIFAEVLKYSYLIQAPVSNGFLQCQW</sequence>
<feature type="signal peptide" evidence="14">
    <location>
        <begin position="1"/>
        <end position="21"/>
    </location>
</feature>
<protein>
    <recommendedName>
        <fullName evidence="13">alpha-1,2-Mannosidase</fullName>
        <ecNumber evidence="13">3.2.1.-</ecNumber>
    </recommendedName>
</protein>
<feature type="disulfide bond" evidence="12">
    <location>
        <begin position="354"/>
        <end position="383"/>
    </location>
</feature>
<dbReference type="InterPro" id="IPR050749">
    <property type="entry name" value="Glycosyl_Hydrolase_47"/>
</dbReference>
<feature type="active site" evidence="11">
    <location>
        <position position="431"/>
    </location>
</feature>
<dbReference type="InterPro" id="IPR001382">
    <property type="entry name" value="Glyco_hydro_47"/>
</dbReference>
<comment type="caution">
    <text evidence="15">The sequence shown here is derived from an EMBL/GenBank/DDBJ whole genome shotgun (WGS) entry which is preliminary data.</text>
</comment>
<evidence type="ECO:0000256" key="6">
    <source>
        <dbReference type="ARBA" id="ARBA00023157"/>
    </source>
</evidence>
<dbReference type="Proteomes" id="UP001161017">
    <property type="component" value="Unassembled WGS sequence"/>
</dbReference>
<evidence type="ECO:0000256" key="3">
    <source>
        <dbReference type="ARBA" id="ARBA00007658"/>
    </source>
</evidence>
<dbReference type="GO" id="GO:0004571">
    <property type="term" value="F:mannosyl-oligosaccharide 1,2-alpha-mannosidase activity"/>
    <property type="evidence" value="ECO:0007669"/>
    <property type="project" value="UniProtKB-EC"/>
</dbReference>
<keyword evidence="6 12" id="KW-1015">Disulfide bond</keyword>
<dbReference type="GO" id="GO:0036503">
    <property type="term" value="P:ERAD pathway"/>
    <property type="evidence" value="ECO:0007669"/>
    <property type="project" value="UniProtKB-ARBA"/>
</dbReference>
<evidence type="ECO:0000256" key="8">
    <source>
        <dbReference type="ARBA" id="ARBA00023295"/>
    </source>
</evidence>
<organism evidence="15 16">
    <name type="scientific">Ramalina farinacea</name>
    <dbReference type="NCBI Taxonomy" id="258253"/>
    <lineage>
        <taxon>Eukaryota</taxon>
        <taxon>Fungi</taxon>
        <taxon>Dikarya</taxon>
        <taxon>Ascomycota</taxon>
        <taxon>Pezizomycotina</taxon>
        <taxon>Lecanoromycetes</taxon>
        <taxon>OSLEUM clade</taxon>
        <taxon>Lecanoromycetidae</taxon>
        <taxon>Lecanorales</taxon>
        <taxon>Lecanorineae</taxon>
        <taxon>Ramalinaceae</taxon>
        <taxon>Ramalina</taxon>
    </lineage>
</organism>
<evidence type="ECO:0000256" key="9">
    <source>
        <dbReference type="ARBA" id="ARBA00047669"/>
    </source>
</evidence>
<comment type="catalytic activity">
    <reaction evidence="9">
        <text>N(4)-(alpha-D-Man-(1-&gt;2)-alpha-D-Man-(1-&gt;2)-alpha-D-Man-(1-&gt;3)-[alpha-D-Man-(1-&gt;3)-[alpha-D-Man-(1-&gt;2)-alpha-D-Man-(1-&gt;6)]-alpha-D-Man-(1-&gt;6)]-beta-D-Man-(1-&gt;4)-beta-D-GlcNAc-(1-&gt;4)-beta-D-GlcNAc)-L-asparaginyl-[protein] (N-glucan mannose isomer 8A1,2,3B1,3) + 3 H2O = N(4)-(alpha-D-Man-(1-&gt;3)-[alpha-D-Man-(1-&gt;3)-[alpha-D-Man-(1-&gt;6)]-alpha-D-Man-(1-&gt;6)]-beta-D-Man-(1-&gt;4)-beta-D-GlcNAc-(1-&gt;4)-beta-D-GlcNAc)-L-asparaginyl-[protein] (N-glucan mannose isomer 5A1,2) + 3 beta-D-mannose</text>
        <dbReference type="Rhea" id="RHEA:56028"/>
        <dbReference type="Rhea" id="RHEA-COMP:14358"/>
        <dbReference type="Rhea" id="RHEA-COMP:14367"/>
        <dbReference type="ChEBI" id="CHEBI:15377"/>
        <dbReference type="ChEBI" id="CHEBI:28563"/>
        <dbReference type="ChEBI" id="CHEBI:59087"/>
        <dbReference type="ChEBI" id="CHEBI:60628"/>
        <dbReference type="EC" id="3.2.1.113"/>
    </reaction>
</comment>
<dbReference type="PANTHER" id="PTHR11742:SF101">
    <property type="entry name" value="MANNOSYL-OLIGOSACCHARIDE ALPHA-1,2-MANNOSIDASE 1B"/>
    <property type="match status" value="1"/>
</dbReference>
<evidence type="ECO:0000256" key="11">
    <source>
        <dbReference type="PIRSR" id="PIRSR601382-1"/>
    </source>
</evidence>
<keyword evidence="5 13" id="KW-0378">Hydrolase</keyword>
<dbReference type="Gene3D" id="1.50.10.10">
    <property type="match status" value="1"/>
</dbReference>
<dbReference type="InterPro" id="IPR036026">
    <property type="entry name" value="Seven-hairpin_glycosidases"/>
</dbReference>
<keyword evidence="16" id="KW-1185">Reference proteome</keyword>
<comment type="similarity">
    <text evidence="3 13">Belongs to the glycosyl hydrolase 47 family.</text>
</comment>
<evidence type="ECO:0000313" key="15">
    <source>
        <dbReference type="EMBL" id="MDI1487849.1"/>
    </source>
</evidence>
<comment type="pathway">
    <text evidence="2">Protein modification; protein glycosylation.</text>
</comment>
<proteinExistence type="inferred from homology"/>
<keyword evidence="7" id="KW-0325">Glycoprotein</keyword>
<feature type="active site" description="Proton donor" evidence="11">
    <location>
        <position position="144"/>
    </location>
</feature>
<dbReference type="FunFam" id="1.50.10.10:FF:000047">
    <property type="entry name" value="Mannosyl-oligosaccharide alpha-1,2-mannosidase"/>
    <property type="match status" value="1"/>
</dbReference>
<evidence type="ECO:0000256" key="12">
    <source>
        <dbReference type="PIRSR" id="PIRSR601382-3"/>
    </source>
</evidence>